<proteinExistence type="predicted"/>
<organism evidence="2 3">
    <name type="scientific">Colocasia esculenta</name>
    <name type="common">Wild taro</name>
    <name type="synonym">Arum esculentum</name>
    <dbReference type="NCBI Taxonomy" id="4460"/>
    <lineage>
        <taxon>Eukaryota</taxon>
        <taxon>Viridiplantae</taxon>
        <taxon>Streptophyta</taxon>
        <taxon>Embryophyta</taxon>
        <taxon>Tracheophyta</taxon>
        <taxon>Spermatophyta</taxon>
        <taxon>Magnoliopsida</taxon>
        <taxon>Liliopsida</taxon>
        <taxon>Araceae</taxon>
        <taxon>Aroideae</taxon>
        <taxon>Colocasieae</taxon>
        <taxon>Colocasia</taxon>
    </lineage>
</organism>
<dbReference type="Pfam" id="PF13456">
    <property type="entry name" value="RVT_3"/>
    <property type="match status" value="1"/>
</dbReference>
<dbReference type="SUPFAM" id="SSF53098">
    <property type="entry name" value="Ribonuclease H-like"/>
    <property type="match status" value="1"/>
</dbReference>
<evidence type="ECO:0000313" key="3">
    <source>
        <dbReference type="Proteomes" id="UP000652761"/>
    </source>
</evidence>
<name>A0A843WBV2_COLES</name>
<dbReference type="GO" id="GO:0003676">
    <property type="term" value="F:nucleic acid binding"/>
    <property type="evidence" value="ECO:0007669"/>
    <property type="project" value="InterPro"/>
</dbReference>
<dbReference type="PANTHER" id="PTHR47723:SF19">
    <property type="entry name" value="POLYNUCLEOTIDYL TRANSFERASE, RIBONUCLEASE H-LIKE SUPERFAMILY PROTEIN"/>
    <property type="match status" value="1"/>
</dbReference>
<dbReference type="GO" id="GO:0004523">
    <property type="term" value="F:RNA-DNA hybrid ribonuclease activity"/>
    <property type="evidence" value="ECO:0007669"/>
    <property type="project" value="InterPro"/>
</dbReference>
<sequence length="516" mass="57795">MQVFTKRSWRQKISQEKPINPTFGNRFSVLEEGDEENDGNQDITMEVSSQQTLSIPENAVTIVGLHGDDTLHGQQSAMVDNVNVEVTGLRRDDSLRGQQHTKSTESGCALEPHVTRTLVTEEEIRPSSPVTVVEEGSVVLAGIDSSKLFPIPPDEQLQKASIITARENIYMPHIVNVEDTHSKRKTGANTRAVAVDGRVSESGIPVVSKCNCCAAPQCEDLNHVFIGSDIATHMWRWFLPLVPNNIHLHSQLTTRIRNFIHNTNVQTPLGFISIYCLILMLWELWKSRCAARFDHQRRRPAEIIRSIKLHVGLVLGKMMFKTDQSLVTHQLLQSYGFTYHTMAKRMKLVRWIPPLVDFCLNVDGASKGNPGLCGGGGCIRDKHGTIPLAFANFYGVGSNIIAETRDLCDGLRMAHFLGVCLSAIYSDSSTLVQFMQQGKCSNWHIQCWWHPSRDLLQGNVTILSHVFRETNQVADRLANHATSSRCNEKMISLALPTTRLCKSMLDGIPNELYLKY</sequence>
<comment type="caution">
    <text evidence="2">The sequence shown here is derived from an EMBL/GenBank/DDBJ whole genome shotgun (WGS) entry which is preliminary data.</text>
</comment>
<dbReference type="InterPro" id="IPR036397">
    <property type="entry name" value="RNaseH_sf"/>
</dbReference>
<evidence type="ECO:0000313" key="2">
    <source>
        <dbReference type="EMBL" id="MQM01654.1"/>
    </source>
</evidence>
<dbReference type="CDD" id="cd06222">
    <property type="entry name" value="RNase_H_like"/>
    <property type="match status" value="1"/>
</dbReference>
<dbReference type="InterPro" id="IPR002156">
    <property type="entry name" value="RNaseH_domain"/>
</dbReference>
<dbReference type="AlphaFoldDB" id="A0A843WBV2"/>
<dbReference type="Gene3D" id="3.30.420.10">
    <property type="entry name" value="Ribonuclease H-like superfamily/Ribonuclease H"/>
    <property type="match status" value="1"/>
</dbReference>
<dbReference type="InterPro" id="IPR044730">
    <property type="entry name" value="RNase_H-like_dom_plant"/>
</dbReference>
<keyword evidence="3" id="KW-1185">Reference proteome</keyword>
<accession>A0A843WBV2</accession>
<evidence type="ECO:0000259" key="1">
    <source>
        <dbReference type="PROSITE" id="PS50879"/>
    </source>
</evidence>
<dbReference type="InterPro" id="IPR053151">
    <property type="entry name" value="RNase_H-like"/>
</dbReference>
<feature type="domain" description="RNase H type-1" evidence="1">
    <location>
        <begin position="354"/>
        <end position="483"/>
    </location>
</feature>
<gene>
    <name evidence="2" type="ORF">Taro_034414</name>
</gene>
<dbReference type="Proteomes" id="UP000652761">
    <property type="component" value="Unassembled WGS sequence"/>
</dbReference>
<protein>
    <recommendedName>
        <fullName evidence="1">RNase H type-1 domain-containing protein</fullName>
    </recommendedName>
</protein>
<reference evidence="2" key="1">
    <citation type="submission" date="2017-07" db="EMBL/GenBank/DDBJ databases">
        <title>Taro Niue Genome Assembly and Annotation.</title>
        <authorList>
            <person name="Atibalentja N."/>
            <person name="Keating K."/>
            <person name="Fields C.J."/>
        </authorList>
    </citation>
    <scope>NUCLEOTIDE SEQUENCE</scope>
    <source>
        <strain evidence="2">Niue_2</strain>
        <tissue evidence="2">Leaf</tissue>
    </source>
</reference>
<dbReference type="EMBL" id="NMUH01002713">
    <property type="protein sequence ID" value="MQM01654.1"/>
    <property type="molecule type" value="Genomic_DNA"/>
</dbReference>
<dbReference type="InterPro" id="IPR012337">
    <property type="entry name" value="RNaseH-like_sf"/>
</dbReference>
<dbReference type="PANTHER" id="PTHR47723">
    <property type="entry name" value="OS05G0353850 PROTEIN"/>
    <property type="match status" value="1"/>
</dbReference>
<dbReference type="PROSITE" id="PS50879">
    <property type="entry name" value="RNASE_H_1"/>
    <property type="match status" value="1"/>
</dbReference>